<evidence type="ECO:0000313" key="3">
    <source>
        <dbReference type="Proteomes" id="UP001161247"/>
    </source>
</evidence>
<feature type="region of interest" description="Disordered" evidence="1">
    <location>
        <begin position="40"/>
        <end position="74"/>
    </location>
</feature>
<reference evidence="2" key="1">
    <citation type="submission" date="2023-03" db="EMBL/GenBank/DDBJ databases">
        <authorList>
            <person name="Julca I."/>
        </authorList>
    </citation>
    <scope>NUCLEOTIDE SEQUENCE</scope>
</reference>
<gene>
    <name evidence="2" type="ORF">OLC1_LOCUS10702</name>
</gene>
<sequence>MGSSFAYCCAMCEIDLHVNCAFLPHKISHQSHHRHELRINYGEPDINHDDKVSQTSQDHCNPESENPSAAPADPLAELLEVQLQMQRAQVCAQMMSSIISAARIG</sequence>
<dbReference type="EMBL" id="OX459120">
    <property type="protein sequence ID" value="CAI9101014.1"/>
    <property type="molecule type" value="Genomic_DNA"/>
</dbReference>
<dbReference type="AlphaFoldDB" id="A0AAV1CZA8"/>
<accession>A0AAV1CZA8</accession>
<keyword evidence="3" id="KW-1185">Reference proteome</keyword>
<evidence type="ECO:0000256" key="1">
    <source>
        <dbReference type="SAM" id="MobiDB-lite"/>
    </source>
</evidence>
<dbReference type="Proteomes" id="UP001161247">
    <property type="component" value="Chromosome 3"/>
</dbReference>
<dbReference type="SUPFAM" id="SSF57889">
    <property type="entry name" value="Cysteine-rich domain"/>
    <property type="match status" value="1"/>
</dbReference>
<proteinExistence type="predicted"/>
<dbReference type="InterPro" id="IPR046349">
    <property type="entry name" value="C1-like_sf"/>
</dbReference>
<protein>
    <submittedName>
        <fullName evidence="2">OLC1v1038230C1</fullName>
    </submittedName>
</protein>
<evidence type="ECO:0000313" key="2">
    <source>
        <dbReference type="EMBL" id="CAI9101014.1"/>
    </source>
</evidence>
<organism evidence="2 3">
    <name type="scientific">Oldenlandia corymbosa var. corymbosa</name>
    <dbReference type="NCBI Taxonomy" id="529605"/>
    <lineage>
        <taxon>Eukaryota</taxon>
        <taxon>Viridiplantae</taxon>
        <taxon>Streptophyta</taxon>
        <taxon>Embryophyta</taxon>
        <taxon>Tracheophyta</taxon>
        <taxon>Spermatophyta</taxon>
        <taxon>Magnoliopsida</taxon>
        <taxon>eudicotyledons</taxon>
        <taxon>Gunneridae</taxon>
        <taxon>Pentapetalae</taxon>
        <taxon>asterids</taxon>
        <taxon>lamiids</taxon>
        <taxon>Gentianales</taxon>
        <taxon>Rubiaceae</taxon>
        <taxon>Rubioideae</taxon>
        <taxon>Spermacoceae</taxon>
        <taxon>Hedyotis-Oldenlandia complex</taxon>
        <taxon>Oldenlandia</taxon>
    </lineage>
</organism>
<name>A0AAV1CZA8_OLDCO</name>
<feature type="compositionally biased region" description="Polar residues" evidence="1">
    <location>
        <begin position="53"/>
        <end position="67"/>
    </location>
</feature>